<evidence type="ECO:0000313" key="3">
    <source>
        <dbReference type="EMBL" id="KAL2719398.1"/>
    </source>
</evidence>
<organism evidence="3 4">
    <name type="scientific">Vespula squamosa</name>
    <name type="common">Southern yellow jacket</name>
    <name type="synonym">Wasp</name>
    <dbReference type="NCBI Taxonomy" id="30214"/>
    <lineage>
        <taxon>Eukaryota</taxon>
        <taxon>Metazoa</taxon>
        <taxon>Ecdysozoa</taxon>
        <taxon>Arthropoda</taxon>
        <taxon>Hexapoda</taxon>
        <taxon>Insecta</taxon>
        <taxon>Pterygota</taxon>
        <taxon>Neoptera</taxon>
        <taxon>Endopterygota</taxon>
        <taxon>Hymenoptera</taxon>
        <taxon>Apocrita</taxon>
        <taxon>Aculeata</taxon>
        <taxon>Vespoidea</taxon>
        <taxon>Vespidae</taxon>
        <taxon>Vespinae</taxon>
        <taxon>Vespula</taxon>
    </lineage>
</organism>
<proteinExistence type="predicted"/>
<dbReference type="AlphaFoldDB" id="A0ABD2AFJ4"/>
<evidence type="ECO:0000313" key="4">
    <source>
        <dbReference type="Proteomes" id="UP001607302"/>
    </source>
</evidence>
<dbReference type="EMBL" id="JAUDFV010000149">
    <property type="protein sequence ID" value="KAL2719398.1"/>
    <property type="molecule type" value="Genomic_DNA"/>
</dbReference>
<reference evidence="3 4" key="1">
    <citation type="journal article" date="2024" name="Ann. Entomol. Soc. Am.">
        <title>Genomic analyses of the southern and eastern yellowjacket wasps (Hymenoptera: Vespidae) reveal evolutionary signatures of social life.</title>
        <authorList>
            <person name="Catto M.A."/>
            <person name="Caine P.B."/>
            <person name="Orr S.E."/>
            <person name="Hunt B.G."/>
            <person name="Goodisman M.A.D."/>
        </authorList>
    </citation>
    <scope>NUCLEOTIDE SEQUENCE [LARGE SCALE GENOMIC DNA]</scope>
    <source>
        <strain evidence="3">233</strain>
        <tissue evidence="3">Head and thorax</tissue>
    </source>
</reference>
<feature type="compositionally biased region" description="Acidic residues" evidence="1">
    <location>
        <begin position="109"/>
        <end position="150"/>
    </location>
</feature>
<protein>
    <submittedName>
        <fullName evidence="3">Uncharacterized protein</fullName>
    </submittedName>
</protein>
<feature type="signal peptide" evidence="2">
    <location>
        <begin position="1"/>
        <end position="23"/>
    </location>
</feature>
<accession>A0ABD2AFJ4</accession>
<feature type="region of interest" description="Disordered" evidence="1">
    <location>
        <begin position="106"/>
        <end position="154"/>
    </location>
</feature>
<keyword evidence="2" id="KW-0732">Signal</keyword>
<name>A0ABD2AFJ4_VESSQ</name>
<feature type="chain" id="PRO_5044764965" evidence="2">
    <location>
        <begin position="24"/>
        <end position="186"/>
    </location>
</feature>
<comment type="caution">
    <text evidence="3">The sequence shown here is derived from an EMBL/GenBank/DDBJ whole genome shotgun (WGS) entry which is preliminary data.</text>
</comment>
<sequence>MSVFFSFLFFFLVLSLSTIRLFALRKSLNVKRTVDLCAPCSSVYLARLLERKAKKANERKRKHTRQKKDLEPLKWFLNVQLFVNFQRYTRRFPSWLNITSLGDNAERREEEEEEGEEEEEEEKEVEVKEVEEEKEEGEEGEEEEEEEEEKGFDPVPLRLEFAIVSSFARSRARFRLKRMWGEGIVG</sequence>
<gene>
    <name evidence="3" type="ORF">V1478_010860</name>
</gene>
<dbReference type="Proteomes" id="UP001607302">
    <property type="component" value="Unassembled WGS sequence"/>
</dbReference>
<keyword evidence="4" id="KW-1185">Reference proteome</keyword>
<evidence type="ECO:0000256" key="1">
    <source>
        <dbReference type="SAM" id="MobiDB-lite"/>
    </source>
</evidence>
<feature type="non-terminal residue" evidence="3">
    <location>
        <position position="186"/>
    </location>
</feature>
<evidence type="ECO:0000256" key="2">
    <source>
        <dbReference type="SAM" id="SignalP"/>
    </source>
</evidence>